<proteinExistence type="predicted"/>
<evidence type="ECO:0000256" key="3">
    <source>
        <dbReference type="ARBA" id="ARBA00023163"/>
    </source>
</evidence>
<dbReference type="PANTHER" id="PTHR43280:SF2">
    <property type="entry name" value="HTH-TYPE TRANSCRIPTIONAL REGULATOR EXSA"/>
    <property type="match status" value="1"/>
</dbReference>
<evidence type="ECO:0000313" key="4">
    <source>
        <dbReference type="EMBL" id="BBH22590.1"/>
    </source>
</evidence>
<evidence type="ECO:0000256" key="2">
    <source>
        <dbReference type="ARBA" id="ARBA00023125"/>
    </source>
</evidence>
<gene>
    <name evidence="4" type="ORF">Back11_39350</name>
</gene>
<dbReference type="OrthoDB" id="2567533at2"/>
<organism evidence="4 5">
    <name type="scientific">Paenibacillus baekrokdamisoli</name>
    <dbReference type="NCBI Taxonomy" id="1712516"/>
    <lineage>
        <taxon>Bacteria</taxon>
        <taxon>Bacillati</taxon>
        <taxon>Bacillota</taxon>
        <taxon>Bacilli</taxon>
        <taxon>Bacillales</taxon>
        <taxon>Paenibacillaceae</taxon>
        <taxon>Paenibacillus</taxon>
    </lineage>
</organism>
<sequence>MEIFSVNDVCLFPEQTSYIHTSRNCSVFIRCQGHALLIHKKNSDDIINEDLLVTRTSFSELKIRANHKPIRLSVLIFDESILMSKIKNNIYSIKSMPEEIIKLADKLIINNIENDTTAFSFLIREIQLHILNLNEDFPVIKNKIDPRLIKINRYLRQNYKETITLQLLSDMVHVNPVYLSNSYSHVFKISPIHHLNTYRINESKKLLCSLEKSLSSIAESVGFSSSSHFCATFKRYTSMSPAEYRQQLKIEPKKELFTVSIEL</sequence>
<dbReference type="Gene3D" id="1.10.10.60">
    <property type="entry name" value="Homeodomain-like"/>
    <property type="match status" value="2"/>
</dbReference>
<dbReference type="PANTHER" id="PTHR43280">
    <property type="entry name" value="ARAC-FAMILY TRANSCRIPTIONAL REGULATOR"/>
    <property type="match status" value="1"/>
</dbReference>
<dbReference type="InterPro" id="IPR018060">
    <property type="entry name" value="HTH_AraC"/>
</dbReference>
<protein>
    <submittedName>
        <fullName evidence="4">Uncharacterized protein</fullName>
    </submittedName>
</protein>
<dbReference type="PROSITE" id="PS00041">
    <property type="entry name" value="HTH_ARAC_FAMILY_1"/>
    <property type="match status" value="1"/>
</dbReference>
<dbReference type="GO" id="GO:0003700">
    <property type="term" value="F:DNA-binding transcription factor activity"/>
    <property type="evidence" value="ECO:0007669"/>
    <property type="project" value="InterPro"/>
</dbReference>
<dbReference type="AlphaFoldDB" id="A0A3G9IUW8"/>
<dbReference type="SUPFAM" id="SSF46689">
    <property type="entry name" value="Homeodomain-like"/>
    <property type="match status" value="1"/>
</dbReference>
<keyword evidence="1" id="KW-0805">Transcription regulation</keyword>
<dbReference type="Pfam" id="PF12833">
    <property type="entry name" value="HTH_18"/>
    <property type="match status" value="1"/>
</dbReference>
<dbReference type="InterPro" id="IPR009057">
    <property type="entry name" value="Homeodomain-like_sf"/>
</dbReference>
<keyword evidence="5" id="KW-1185">Reference proteome</keyword>
<dbReference type="InterPro" id="IPR018062">
    <property type="entry name" value="HTH_AraC-typ_CS"/>
</dbReference>
<evidence type="ECO:0000256" key="1">
    <source>
        <dbReference type="ARBA" id="ARBA00023015"/>
    </source>
</evidence>
<dbReference type="InterPro" id="IPR020449">
    <property type="entry name" value="Tscrpt_reg_AraC-type_HTH"/>
</dbReference>
<dbReference type="GO" id="GO:0043565">
    <property type="term" value="F:sequence-specific DNA binding"/>
    <property type="evidence" value="ECO:0007669"/>
    <property type="project" value="InterPro"/>
</dbReference>
<dbReference type="EMBL" id="AP019308">
    <property type="protein sequence ID" value="BBH22590.1"/>
    <property type="molecule type" value="Genomic_DNA"/>
</dbReference>
<keyword evidence="3" id="KW-0804">Transcription</keyword>
<dbReference type="PRINTS" id="PR00032">
    <property type="entry name" value="HTHARAC"/>
</dbReference>
<evidence type="ECO:0000313" key="5">
    <source>
        <dbReference type="Proteomes" id="UP000275368"/>
    </source>
</evidence>
<dbReference type="KEGG" id="pbk:Back11_39350"/>
<dbReference type="Proteomes" id="UP000275368">
    <property type="component" value="Chromosome"/>
</dbReference>
<name>A0A3G9IUW8_9BACL</name>
<dbReference type="PROSITE" id="PS01124">
    <property type="entry name" value="HTH_ARAC_FAMILY_2"/>
    <property type="match status" value="1"/>
</dbReference>
<dbReference type="RefSeq" id="WP_125660937.1">
    <property type="nucleotide sequence ID" value="NZ_AP019308.1"/>
</dbReference>
<dbReference type="SMART" id="SM00342">
    <property type="entry name" value="HTH_ARAC"/>
    <property type="match status" value="1"/>
</dbReference>
<reference evidence="4 5" key="1">
    <citation type="submission" date="2018-11" db="EMBL/GenBank/DDBJ databases">
        <title>Complete genome sequence of Paenibacillus baekrokdamisoli strain KCTC 33723.</title>
        <authorList>
            <person name="Kang S.W."/>
            <person name="Lee K.C."/>
            <person name="Kim K.K."/>
            <person name="Kim J.S."/>
            <person name="Kim D.S."/>
            <person name="Ko S.H."/>
            <person name="Yang S.H."/>
            <person name="Lee J.S."/>
        </authorList>
    </citation>
    <scope>NUCLEOTIDE SEQUENCE [LARGE SCALE GENOMIC DNA]</scope>
    <source>
        <strain evidence="4 5">KCTC 33723</strain>
    </source>
</reference>
<keyword evidence="2" id="KW-0238">DNA-binding</keyword>
<accession>A0A3G9IUW8</accession>